<dbReference type="InterPro" id="IPR009075">
    <property type="entry name" value="AcylCo_DH/oxidase_C"/>
</dbReference>
<dbReference type="InterPro" id="IPR009100">
    <property type="entry name" value="AcylCoA_DH/oxidase_NM_dom_sf"/>
</dbReference>
<dbReference type="InterPro" id="IPR046373">
    <property type="entry name" value="Acyl-CoA_Oxase/DH_mid-dom_sf"/>
</dbReference>
<dbReference type="GO" id="GO:0003995">
    <property type="term" value="F:acyl-CoA dehydrogenase activity"/>
    <property type="evidence" value="ECO:0007669"/>
    <property type="project" value="TreeGrafter"/>
</dbReference>
<evidence type="ECO:0000256" key="5">
    <source>
        <dbReference type="ARBA" id="ARBA00023002"/>
    </source>
</evidence>
<dbReference type="InterPro" id="IPR006091">
    <property type="entry name" value="Acyl-CoA_Oxase/DH_mid-dom"/>
</dbReference>
<evidence type="ECO:0000256" key="4">
    <source>
        <dbReference type="ARBA" id="ARBA00022827"/>
    </source>
</evidence>
<dbReference type="GO" id="GO:0050660">
    <property type="term" value="F:flavin adenine dinucleotide binding"/>
    <property type="evidence" value="ECO:0007669"/>
    <property type="project" value="InterPro"/>
</dbReference>
<evidence type="ECO:0000256" key="3">
    <source>
        <dbReference type="ARBA" id="ARBA00022630"/>
    </source>
</evidence>
<dbReference type="PIRSF" id="PIRSF016578">
    <property type="entry name" value="HsaA"/>
    <property type="match status" value="1"/>
</dbReference>
<keyword evidence="4 6" id="KW-0274">FAD</keyword>
<proteinExistence type="inferred from homology"/>
<accession>A0A942TG98</accession>
<sequence length="390" mass="43721">MKYKDYFIRNEREQKFAEMADQLAVNFAKRAHIHDEEGSFPFENFEDMKEAGYLKTTVPKEYSGDGASLYEMVLMQERIAKGDGSTALGVGWHVGMMLSLRESREWPEELFKDFCKKVVEDGEMINSFASERATGSPARGGRPQTTAEKTEDGWVISGRKTFSTLSPILNYFTVSAGIKDENKIGRFLVQKSENVKIEETWNTMSMRATGSHDVILDNVFVPDSALIEVEVPGEKTHHQSDSGWMLHIPACYIGIAHAARDFAVNFALNYRPNSLPGPIAEVDHIQQKIGKIEAELKTARMFLYSVADRWDKNPEERLGLKSELGLAKYVATNSALSIVDQAMRIVGGGSLSRKLPLERMYRDVRAGLHNPPMDDVVLKGLATAAFWAKN</sequence>
<dbReference type="Gene3D" id="1.10.540.10">
    <property type="entry name" value="Acyl-CoA dehydrogenase/oxidase, N-terminal domain"/>
    <property type="match status" value="1"/>
</dbReference>
<evidence type="ECO:0000256" key="2">
    <source>
        <dbReference type="ARBA" id="ARBA00009347"/>
    </source>
</evidence>
<dbReference type="InterPro" id="IPR013786">
    <property type="entry name" value="AcylCoA_DH/ox_N"/>
</dbReference>
<feature type="region of interest" description="Disordered" evidence="7">
    <location>
        <begin position="129"/>
        <end position="149"/>
    </location>
</feature>
<keyword evidence="12" id="KW-1185">Reference proteome</keyword>
<reference evidence="11 12" key="1">
    <citation type="submission" date="2021-05" db="EMBL/GenBank/DDBJ databases">
        <title>Novel Bacillus species.</title>
        <authorList>
            <person name="Liu G."/>
        </authorList>
    </citation>
    <scope>NUCLEOTIDE SEQUENCE [LARGE SCALE GENOMIC DNA]</scope>
    <source>
        <strain evidence="12">FJAT-49780</strain>
    </source>
</reference>
<dbReference type="Pfam" id="PF00441">
    <property type="entry name" value="Acyl-CoA_dh_1"/>
    <property type="match status" value="1"/>
</dbReference>
<protein>
    <submittedName>
        <fullName evidence="11">Acyl-CoA/acyl-ACP dehydrogenase</fullName>
    </submittedName>
</protein>
<feature type="domain" description="Acyl-CoA dehydrogenase/oxidase C-terminal" evidence="8">
    <location>
        <begin position="249"/>
        <end position="366"/>
    </location>
</feature>
<name>A0A942TG98_9BACI</name>
<keyword evidence="5 6" id="KW-0560">Oxidoreductase</keyword>
<dbReference type="CDD" id="cd00567">
    <property type="entry name" value="ACAD"/>
    <property type="match status" value="1"/>
</dbReference>
<feature type="domain" description="Acyl-CoA oxidase/dehydrogenase middle" evidence="9">
    <location>
        <begin position="129"/>
        <end position="219"/>
    </location>
</feature>
<gene>
    <name evidence="11" type="ORF">KHA97_13200</name>
</gene>
<dbReference type="PANTHER" id="PTHR43884:SF25">
    <property type="entry name" value="ACYL-COA DEHYDROGENASE YDBM-RELATED"/>
    <property type="match status" value="1"/>
</dbReference>
<evidence type="ECO:0000256" key="6">
    <source>
        <dbReference type="RuleBase" id="RU362125"/>
    </source>
</evidence>
<dbReference type="SUPFAM" id="SSF56645">
    <property type="entry name" value="Acyl-CoA dehydrogenase NM domain-like"/>
    <property type="match status" value="1"/>
</dbReference>
<evidence type="ECO:0000256" key="1">
    <source>
        <dbReference type="ARBA" id="ARBA00001974"/>
    </source>
</evidence>
<keyword evidence="3 6" id="KW-0285">Flavoprotein</keyword>
<organism evidence="11 12">
    <name type="scientific">Lederbergia citri</name>
    <dbReference type="NCBI Taxonomy" id="2833580"/>
    <lineage>
        <taxon>Bacteria</taxon>
        <taxon>Bacillati</taxon>
        <taxon>Bacillota</taxon>
        <taxon>Bacilli</taxon>
        <taxon>Bacillales</taxon>
        <taxon>Bacillaceae</taxon>
        <taxon>Lederbergia</taxon>
    </lineage>
</organism>
<dbReference type="SUPFAM" id="SSF47203">
    <property type="entry name" value="Acyl-CoA dehydrogenase C-terminal domain-like"/>
    <property type="match status" value="1"/>
</dbReference>
<dbReference type="InterPro" id="IPR036250">
    <property type="entry name" value="AcylCo_DH-like_C"/>
</dbReference>
<evidence type="ECO:0000259" key="9">
    <source>
        <dbReference type="Pfam" id="PF02770"/>
    </source>
</evidence>
<dbReference type="Pfam" id="PF02770">
    <property type="entry name" value="Acyl-CoA_dh_M"/>
    <property type="match status" value="1"/>
</dbReference>
<dbReference type="Gene3D" id="1.20.140.10">
    <property type="entry name" value="Butyryl-CoA Dehydrogenase, subunit A, domain 3"/>
    <property type="match status" value="1"/>
</dbReference>
<evidence type="ECO:0000259" key="8">
    <source>
        <dbReference type="Pfam" id="PF00441"/>
    </source>
</evidence>
<comment type="caution">
    <text evidence="11">The sequence shown here is derived from an EMBL/GenBank/DDBJ whole genome shotgun (WGS) entry which is preliminary data.</text>
</comment>
<dbReference type="InterPro" id="IPR037069">
    <property type="entry name" value="AcylCoA_DH/ox_N_sf"/>
</dbReference>
<dbReference type="PANTHER" id="PTHR43884">
    <property type="entry name" value="ACYL-COA DEHYDROGENASE"/>
    <property type="match status" value="1"/>
</dbReference>
<comment type="similarity">
    <text evidence="2 6">Belongs to the acyl-CoA dehydrogenase family.</text>
</comment>
<evidence type="ECO:0000313" key="12">
    <source>
        <dbReference type="Proteomes" id="UP000681414"/>
    </source>
</evidence>
<dbReference type="EMBL" id="JAGYPG010000002">
    <property type="protein sequence ID" value="MBS4196017.1"/>
    <property type="molecule type" value="Genomic_DNA"/>
</dbReference>
<feature type="domain" description="Acyl-CoA dehydrogenase/oxidase N-terminal" evidence="10">
    <location>
        <begin position="11"/>
        <end position="97"/>
    </location>
</feature>
<evidence type="ECO:0000259" key="10">
    <source>
        <dbReference type="Pfam" id="PF02771"/>
    </source>
</evidence>
<dbReference type="Gene3D" id="2.40.110.10">
    <property type="entry name" value="Butyryl-CoA Dehydrogenase, subunit A, domain 2"/>
    <property type="match status" value="1"/>
</dbReference>
<comment type="cofactor">
    <cofactor evidence="1 6">
        <name>FAD</name>
        <dbReference type="ChEBI" id="CHEBI:57692"/>
    </cofactor>
</comment>
<evidence type="ECO:0000313" key="11">
    <source>
        <dbReference type="EMBL" id="MBS4196017.1"/>
    </source>
</evidence>
<dbReference type="Pfam" id="PF02771">
    <property type="entry name" value="Acyl-CoA_dh_N"/>
    <property type="match status" value="1"/>
</dbReference>
<dbReference type="AlphaFoldDB" id="A0A942TG98"/>
<evidence type="ECO:0000256" key="7">
    <source>
        <dbReference type="SAM" id="MobiDB-lite"/>
    </source>
</evidence>
<dbReference type="RefSeq" id="WP_213125184.1">
    <property type="nucleotide sequence ID" value="NZ_JAGYPG010000002.1"/>
</dbReference>
<dbReference type="Proteomes" id="UP000681414">
    <property type="component" value="Unassembled WGS sequence"/>
</dbReference>